<reference evidence="2" key="1">
    <citation type="submission" date="2019-07" db="EMBL/GenBank/DDBJ databases">
        <authorList>
            <person name="Weber M."/>
            <person name="Kostadinov I."/>
            <person name="Kostadinov D I."/>
        </authorList>
    </citation>
    <scope>NUCLEOTIDE SEQUENCE</scope>
    <source>
        <strain evidence="2">Gfbio:sag-sample-m06:053724c1-46a9-4a36-b237-ea2bf867836b</strain>
    </source>
</reference>
<accession>A0A7D9H3J0</accession>
<feature type="domain" description="Cupin type-2" evidence="1">
    <location>
        <begin position="30"/>
        <end position="92"/>
    </location>
</feature>
<dbReference type="InterPro" id="IPR052044">
    <property type="entry name" value="PKS_Associated_Protein"/>
</dbReference>
<sequence>MSKVNLAEKFGKFEDLWTPKLVGELNENYIKLAKGKGELNWHSHANEDEFFLVVSGHLDIHLRDEVISLDPGEFYVVAKGVEHRPVANEGAEIVLIEPKQTLHTGTQHTDQTVAIEDQEWI</sequence>
<evidence type="ECO:0000259" key="1">
    <source>
        <dbReference type="Pfam" id="PF07883"/>
    </source>
</evidence>
<dbReference type="InterPro" id="IPR014710">
    <property type="entry name" value="RmlC-like_jellyroll"/>
</dbReference>
<dbReference type="EMBL" id="LR633967">
    <property type="protein sequence ID" value="VUX55480.1"/>
    <property type="molecule type" value="Genomic_DNA"/>
</dbReference>
<dbReference type="Gene3D" id="2.60.120.10">
    <property type="entry name" value="Jelly Rolls"/>
    <property type="match status" value="1"/>
</dbReference>
<dbReference type="Pfam" id="PF07883">
    <property type="entry name" value="Cupin_2"/>
    <property type="match status" value="1"/>
</dbReference>
<organism evidence="2">
    <name type="scientific">uncultured Woeseiaceae bacterium</name>
    <dbReference type="NCBI Taxonomy" id="1983305"/>
    <lineage>
        <taxon>Bacteria</taxon>
        <taxon>Pseudomonadati</taxon>
        <taxon>Pseudomonadota</taxon>
        <taxon>Gammaproteobacteria</taxon>
        <taxon>Woeseiales</taxon>
        <taxon>Woeseiaceae</taxon>
        <taxon>environmental samples</taxon>
    </lineage>
</organism>
<dbReference type="PANTHER" id="PTHR36114:SF1">
    <property type="entry name" value="16.7 KDA PROTEIN IN WHIE LOCUS"/>
    <property type="match status" value="1"/>
</dbReference>
<gene>
    <name evidence="2" type="ORF">JTBM06_V1_30040</name>
</gene>
<protein>
    <recommendedName>
        <fullName evidence="1">Cupin type-2 domain-containing protein</fullName>
    </recommendedName>
</protein>
<proteinExistence type="predicted"/>
<dbReference type="SUPFAM" id="SSF51182">
    <property type="entry name" value="RmlC-like cupins"/>
    <property type="match status" value="1"/>
</dbReference>
<dbReference type="PANTHER" id="PTHR36114">
    <property type="entry name" value="16.7 KDA PROTEIN IN WHIE LOCUS"/>
    <property type="match status" value="1"/>
</dbReference>
<dbReference type="CDD" id="cd02226">
    <property type="entry name" value="cupin_YdbB-like"/>
    <property type="match status" value="1"/>
</dbReference>
<name>A0A7D9H3J0_9GAMM</name>
<dbReference type="InterPro" id="IPR013096">
    <property type="entry name" value="Cupin_2"/>
</dbReference>
<dbReference type="InterPro" id="IPR011051">
    <property type="entry name" value="RmlC_Cupin_sf"/>
</dbReference>
<dbReference type="AlphaFoldDB" id="A0A7D9H3J0"/>
<evidence type="ECO:0000313" key="2">
    <source>
        <dbReference type="EMBL" id="VUX55480.1"/>
    </source>
</evidence>